<gene>
    <name evidence="1" type="ORF">AWM75_00515</name>
</gene>
<reference evidence="1 2" key="1">
    <citation type="journal article" date="2016" name="Genome Announc.">
        <title>Complete Genome Sequences of Aerococcus christensenii CCUG 28831T, Aerococcus sanguinicola CCUG 43001T, Aerococcus urinae CCUG 36881T, Aerococcus urinaeequi CCUG 28094T, Aerococcus urinaehominis CCUG 42038 BT, and Aerococcus viridans CCUG 4311T.</title>
        <authorList>
            <person name="Carkaci D."/>
            <person name="Dargis R."/>
            <person name="Nielsen X.C."/>
            <person name="Skovgaard O."/>
            <person name="Fuursted K."/>
            <person name="Christensen J.J."/>
        </authorList>
    </citation>
    <scope>NUCLEOTIDE SEQUENCE [LARGE SCALE GENOMIC DNA]</scope>
    <source>
        <strain evidence="1 2">CCUG42038B</strain>
    </source>
</reference>
<proteinExistence type="predicted"/>
<evidence type="ECO:0000313" key="1">
    <source>
        <dbReference type="EMBL" id="AMB98565.1"/>
    </source>
</evidence>
<dbReference type="RefSeq" id="WP_067977224.1">
    <property type="nucleotide sequence ID" value="NZ_FNHJ01000001.1"/>
</dbReference>
<organism evidence="1 2">
    <name type="scientific">Aerococcus urinaehominis</name>
    <dbReference type="NCBI Taxonomy" id="128944"/>
    <lineage>
        <taxon>Bacteria</taxon>
        <taxon>Bacillati</taxon>
        <taxon>Bacillota</taxon>
        <taxon>Bacilli</taxon>
        <taxon>Lactobacillales</taxon>
        <taxon>Aerococcaceae</taxon>
        <taxon>Aerococcus</taxon>
    </lineage>
</organism>
<dbReference type="KEGG" id="auh:AWM75_00515"/>
<evidence type="ECO:0000313" key="2">
    <source>
        <dbReference type="Proteomes" id="UP000062260"/>
    </source>
</evidence>
<accession>A0A0X8FJS1</accession>
<dbReference type="STRING" id="128944.AWM75_00515"/>
<keyword evidence="2" id="KW-1185">Reference proteome</keyword>
<sequence>MWRKFETNHPFLASMVMVFIGYCIGWLLISLFKQEFDITSFNVNLLINLLVFNLLIQAYRLGKLSALVAWFLALGFIVINFILALALG</sequence>
<dbReference type="AlphaFoldDB" id="A0A0X8FJS1"/>
<name>A0A0X8FJS1_9LACT</name>
<protein>
    <submittedName>
        <fullName evidence="1">Uncharacterized protein</fullName>
    </submittedName>
</protein>
<dbReference type="EMBL" id="CP014163">
    <property type="protein sequence ID" value="AMB98565.1"/>
    <property type="molecule type" value="Genomic_DNA"/>
</dbReference>
<reference evidence="2" key="2">
    <citation type="submission" date="2016-01" db="EMBL/GenBank/DDBJ databases">
        <title>Six Aerococcus type strain genome sequencing and assembly using PacBio and Illumina Hiseq.</title>
        <authorList>
            <person name="Carkaci D."/>
            <person name="Dargis R."/>
            <person name="Nielsen X.C."/>
            <person name="Skovgaard O."/>
            <person name="Fuursted K."/>
            <person name="Christensen J.J."/>
        </authorList>
    </citation>
    <scope>NUCLEOTIDE SEQUENCE [LARGE SCALE GENOMIC DNA]</scope>
    <source>
        <strain evidence="2">CCUG42038B</strain>
    </source>
</reference>
<dbReference type="Proteomes" id="UP000062260">
    <property type="component" value="Chromosome"/>
</dbReference>